<dbReference type="STRING" id="1423801.FD50_GL001946"/>
<comment type="caution">
    <text evidence="2">The sequence shown here is derived from an EMBL/GenBank/DDBJ whole genome shotgun (WGS) entry which is preliminary data.</text>
</comment>
<protein>
    <recommendedName>
        <fullName evidence="4">QueT transporter family protein</fullName>
    </recommendedName>
</protein>
<name>A0A0R1UUY4_9LACO</name>
<keyword evidence="3" id="KW-1185">Reference proteome</keyword>
<dbReference type="Proteomes" id="UP000051166">
    <property type="component" value="Unassembled WGS sequence"/>
</dbReference>
<dbReference type="AlphaFoldDB" id="A0A0R1UUY4"/>
<dbReference type="PATRIC" id="fig|1423801.4.peg.1988"/>
<organism evidence="2 3">
    <name type="scientific">Liquorilactobacillus satsumensis DSM 16230 = JCM 12392</name>
    <dbReference type="NCBI Taxonomy" id="1423801"/>
    <lineage>
        <taxon>Bacteria</taxon>
        <taxon>Bacillati</taxon>
        <taxon>Bacillota</taxon>
        <taxon>Bacilli</taxon>
        <taxon>Lactobacillales</taxon>
        <taxon>Lactobacillaceae</taxon>
        <taxon>Liquorilactobacillus</taxon>
    </lineage>
</organism>
<feature type="transmembrane region" description="Helical" evidence="1">
    <location>
        <begin position="51"/>
        <end position="68"/>
    </location>
</feature>
<dbReference type="GeneID" id="98309171"/>
<reference evidence="2 3" key="1">
    <citation type="journal article" date="2015" name="Genome Announc.">
        <title>Expanding the biotechnology potential of lactobacilli through comparative genomics of 213 strains and associated genera.</title>
        <authorList>
            <person name="Sun Z."/>
            <person name="Harris H.M."/>
            <person name="McCann A."/>
            <person name="Guo C."/>
            <person name="Argimon S."/>
            <person name="Zhang W."/>
            <person name="Yang X."/>
            <person name="Jeffery I.B."/>
            <person name="Cooney J.C."/>
            <person name="Kagawa T.F."/>
            <person name="Liu W."/>
            <person name="Song Y."/>
            <person name="Salvetti E."/>
            <person name="Wrobel A."/>
            <person name="Rasinkangas P."/>
            <person name="Parkhill J."/>
            <person name="Rea M.C."/>
            <person name="O'Sullivan O."/>
            <person name="Ritari J."/>
            <person name="Douillard F.P."/>
            <person name="Paul Ross R."/>
            <person name="Yang R."/>
            <person name="Briner A.E."/>
            <person name="Felis G.E."/>
            <person name="de Vos W.M."/>
            <person name="Barrangou R."/>
            <person name="Klaenhammer T.R."/>
            <person name="Caufield P.W."/>
            <person name="Cui Y."/>
            <person name="Zhang H."/>
            <person name="O'Toole P.W."/>
        </authorList>
    </citation>
    <scope>NUCLEOTIDE SEQUENCE [LARGE SCALE GENOMIC DNA]</scope>
    <source>
        <strain evidence="2 3">DSM 16230</strain>
    </source>
</reference>
<dbReference type="Pfam" id="PF06177">
    <property type="entry name" value="QueT"/>
    <property type="match status" value="1"/>
</dbReference>
<gene>
    <name evidence="2" type="ORF">FD50_GL001946</name>
</gene>
<dbReference type="InterPro" id="IPR010387">
    <property type="entry name" value="QueT"/>
</dbReference>
<dbReference type="PROSITE" id="PS51257">
    <property type="entry name" value="PROKAR_LIPOPROTEIN"/>
    <property type="match status" value="1"/>
</dbReference>
<keyword evidence="1" id="KW-1133">Transmembrane helix</keyword>
<evidence type="ECO:0000256" key="1">
    <source>
        <dbReference type="SAM" id="Phobius"/>
    </source>
</evidence>
<evidence type="ECO:0000313" key="3">
    <source>
        <dbReference type="Proteomes" id="UP000051166"/>
    </source>
</evidence>
<keyword evidence="1" id="KW-0472">Membrane</keyword>
<dbReference type="EMBL" id="AZFQ01000054">
    <property type="protein sequence ID" value="KRL97001.1"/>
    <property type="molecule type" value="Genomic_DNA"/>
</dbReference>
<keyword evidence="1" id="KW-0812">Transmembrane</keyword>
<evidence type="ECO:0000313" key="2">
    <source>
        <dbReference type="EMBL" id="KRL97001.1"/>
    </source>
</evidence>
<feature type="transmembrane region" description="Helical" evidence="1">
    <location>
        <begin position="98"/>
        <end position="118"/>
    </location>
</feature>
<accession>A0A0R1UUY4</accession>
<feature type="transmembrane region" description="Helical" evidence="1">
    <location>
        <begin position="130"/>
        <end position="153"/>
    </location>
</feature>
<sequence length="166" mass="18106">MHKNLKILTINAVLAACYVVITALFASFSFGVIQVRVSTALYQLVAYDKKFYWGMVLGVVVANLLFSPFGLLDILVGLGVTGIGLAVAILINQRTQNLLVRSVVVGLCVSCGMIFVALELHAVSHVPFWLTYAYLFAGQLISQIIGYVIFAVINRKVKLVDLVKQA</sequence>
<dbReference type="RefSeq" id="WP_056961820.1">
    <property type="nucleotide sequence ID" value="NZ_AZFQ01000054.1"/>
</dbReference>
<feature type="transmembrane region" description="Helical" evidence="1">
    <location>
        <begin position="12"/>
        <end position="30"/>
    </location>
</feature>
<dbReference type="PANTHER" id="PTHR40044">
    <property type="entry name" value="INTEGRAL MEMBRANE PROTEIN-RELATED"/>
    <property type="match status" value="1"/>
</dbReference>
<feature type="transmembrane region" description="Helical" evidence="1">
    <location>
        <begin position="74"/>
        <end position="91"/>
    </location>
</feature>
<dbReference type="PANTHER" id="PTHR40044:SF1">
    <property type="entry name" value="INTEGRAL MEMBRANE PROTEIN"/>
    <property type="match status" value="1"/>
</dbReference>
<dbReference type="PIRSF" id="PIRSF031501">
    <property type="entry name" value="QueT"/>
    <property type="match status" value="1"/>
</dbReference>
<dbReference type="OrthoDB" id="1706970at2"/>
<evidence type="ECO:0008006" key="4">
    <source>
        <dbReference type="Google" id="ProtNLM"/>
    </source>
</evidence>
<proteinExistence type="predicted"/>